<dbReference type="InterPro" id="IPR002938">
    <property type="entry name" value="FAD-bd"/>
</dbReference>
<dbReference type="RefSeq" id="WP_271220764.1">
    <property type="nucleotide sequence ID" value="NZ_BAAAVD010000009.1"/>
</dbReference>
<dbReference type="InterPro" id="IPR051704">
    <property type="entry name" value="FAD_aromatic-hydroxylase"/>
</dbReference>
<feature type="domain" description="FAD-binding" evidence="1">
    <location>
        <begin position="2"/>
        <end position="329"/>
    </location>
</feature>
<evidence type="ECO:0000313" key="2">
    <source>
        <dbReference type="EMBL" id="GLK12440.1"/>
    </source>
</evidence>
<name>A0A9W6I7K3_9ACTN</name>
<dbReference type="SUPFAM" id="SSF51905">
    <property type="entry name" value="FAD/NAD(P)-binding domain"/>
    <property type="match status" value="1"/>
</dbReference>
<dbReference type="Pfam" id="PF01494">
    <property type="entry name" value="FAD_binding_3"/>
    <property type="match status" value="1"/>
</dbReference>
<proteinExistence type="predicted"/>
<evidence type="ECO:0000259" key="1">
    <source>
        <dbReference type="Pfam" id="PF01494"/>
    </source>
</evidence>
<keyword evidence="3" id="KW-1185">Reference proteome</keyword>
<dbReference type="Proteomes" id="UP001143474">
    <property type="component" value="Unassembled WGS sequence"/>
</dbReference>
<dbReference type="EMBL" id="BSEV01000016">
    <property type="protein sequence ID" value="GLK12440.1"/>
    <property type="molecule type" value="Genomic_DNA"/>
</dbReference>
<comment type="caution">
    <text evidence="2">The sequence shown here is derived from an EMBL/GenBank/DDBJ whole genome shotgun (WGS) entry which is preliminary data.</text>
</comment>
<dbReference type="PANTHER" id="PTHR46865">
    <property type="entry name" value="OXIDOREDUCTASE-RELATED"/>
    <property type="match status" value="1"/>
</dbReference>
<sequence length="387" mass="41674">MKVVICGAGIAGLTLAWWLRRAGAETTVVEKAAGPRSDGYMMDFFGSGYDVAERMGVLGELREVAADITELTYADRRGRRVGGLRYASFQAMLDGRVLSVMRGDLERVLRSALGDDVPILYNTSVRAVRHVPGGVDVELTDGAVHRADLLVGADGIHSVVRRLTFGREESFLRPLGYHTASFLFEDAELAEEIGRRFVLVGVPDRQAGLYPAGDGALAASLIHARSGMALPADPRAEVLSAYRGLGPMVDRMFEHCPEDPYYDHVAQIRMPTWTKGRVTLLGDAAHAVSLMAGQGSSTAMGGAHTLAVELLGADVESALARYERRMRPFVLSKQKAGRNTAAWTVPHQAWRIALRNRLFGLADLPGGRALMGRGLKRLGAGAVPVAG</sequence>
<dbReference type="PRINTS" id="PR00420">
    <property type="entry name" value="RNGMNOXGNASE"/>
</dbReference>
<protein>
    <submittedName>
        <fullName evidence="2">FAD-dependent oxidoreductase</fullName>
    </submittedName>
</protein>
<accession>A0A9W6I7K3</accession>
<dbReference type="InterPro" id="IPR036188">
    <property type="entry name" value="FAD/NAD-bd_sf"/>
</dbReference>
<dbReference type="Gene3D" id="3.50.50.60">
    <property type="entry name" value="FAD/NAD(P)-binding domain"/>
    <property type="match status" value="1"/>
</dbReference>
<dbReference type="GO" id="GO:0071949">
    <property type="term" value="F:FAD binding"/>
    <property type="evidence" value="ECO:0007669"/>
    <property type="project" value="InterPro"/>
</dbReference>
<dbReference type="PANTHER" id="PTHR46865:SF8">
    <property type="entry name" value="POSSIBLE OXIDOREDUCTASE"/>
    <property type="match status" value="1"/>
</dbReference>
<reference evidence="2" key="1">
    <citation type="journal article" date="2014" name="Int. J. Syst. Evol. Microbiol.">
        <title>Complete genome sequence of Corynebacterium casei LMG S-19264T (=DSM 44701T), isolated from a smear-ripened cheese.</title>
        <authorList>
            <consortium name="US DOE Joint Genome Institute (JGI-PGF)"/>
            <person name="Walter F."/>
            <person name="Albersmeier A."/>
            <person name="Kalinowski J."/>
            <person name="Ruckert C."/>
        </authorList>
    </citation>
    <scope>NUCLEOTIDE SEQUENCE</scope>
    <source>
        <strain evidence="2">VKM Ac-2007</strain>
    </source>
</reference>
<reference evidence="2" key="2">
    <citation type="submission" date="2023-01" db="EMBL/GenBank/DDBJ databases">
        <authorList>
            <person name="Sun Q."/>
            <person name="Evtushenko L."/>
        </authorList>
    </citation>
    <scope>NUCLEOTIDE SEQUENCE</scope>
    <source>
        <strain evidence="2">VKM Ac-2007</strain>
    </source>
</reference>
<dbReference type="AlphaFoldDB" id="A0A9W6I7K3"/>
<organism evidence="2 3">
    <name type="scientific">Streptosporangium carneum</name>
    <dbReference type="NCBI Taxonomy" id="47481"/>
    <lineage>
        <taxon>Bacteria</taxon>
        <taxon>Bacillati</taxon>
        <taxon>Actinomycetota</taxon>
        <taxon>Actinomycetes</taxon>
        <taxon>Streptosporangiales</taxon>
        <taxon>Streptosporangiaceae</taxon>
        <taxon>Streptosporangium</taxon>
    </lineage>
</organism>
<evidence type="ECO:0000313" key="3">
    <source>
        <dbReference type="Proteomes" id="UP001143474"/>
    </source>
</evidence>
<gene>
    <name evidence="2" type="ORF">GCM10017600_58500</name>
</gene>
<dbReference type="Gene3D" id="3.30.9.10">
    <property type="entry name" value="D-Amino Acid Oxidase, subunit A, domain 2"/>
    <property type="match status" value="1"/>
</dbReference>